<sequence length="1369" mass="149424">MAPPLRQLAVVASAILTQGAQLALAEAPFNALRSKCPQKCSITGAESGNWTRYHNFDHLEYCNEPMLLSLNVHNPASDNADFAFYACVGELSGQDQKCLPQAVSLFSNNKTVDNEHTNVSTAWSGEAAAAQDHAVDCDSADPSISFAYLNGSYVGVYTGNEVHEDTALDLLKQYTGDIHKDAKGNQLVMQICDANRTSANIVGVAIAAPDTLGDVAALAKVQSAVQSWNLGKCVDTTSDIVSTSSVKVARRAVPHLARSTQHVRRDDCRTITVNSGDSCGSLASRCGIPPNEITDYNTASDFCSTLAIGQQICCNRGSLPDHSPKPNDDGTCASTQVHGGDSCDSIAVSCGISSSRFHDYNGGTEMCNHLTPGQWVCCSSGKLPDRRPKPNADGSCKVYVVQDNDYCDKIAAEKSITTQDLKFMNKKTWGWAGCALIPKMKICVSDGDPPMPTWVSDAECGPQVPGTRRQPGMELVDYNQCKLNACCNKWGHCGLTEDFCTQVDSETGNPGTSKAGTNGCVSNCGMEITNVERPGSLRKVGYFEAFNNKRSCLNMGSSSIANFDYDIIHFAFGTINPDFTISVADVQEEFDAFVRTQGKFKKVISFGGWEFSTGPSTYHIFRDAVQDGNAEKLAQNVVDFLGAHNLDGVDFDWEYPGATDIPGVPPPADDKEGQRYLKFLQTVKAKLGNDKSLSIAAPASYWYLKAFPIREIAASLDYIVYMAYDLHGQWDFEKPWAAPGCKSGSCLRSHVNASETHEALVLITKAGVKTSKIQVGVSSYGRSFKLADRTCIGPDCKFTGPLSNADKGPCTDTAGYISDAEIQDLLQAGTAVSYYDELSDSRIAIYNNDNWVAYMDRDIKAKRTAKYFDMGFGGTTDWAIDLEFFLSSSSEKNVDGIDISKLNPGIFAEQGIGGVDWEHVYCGNSDVDNIDKDKSVRWQIAGCPSAWNYAVANYKEKNPNHQPFGRKVANILNVTSTADFISCEKLSPQNGCRQYFECNQHPAGSLIFNSMVSVNNLYWNTWEALDKAKHMVDDQIDNISNKFAKKPEDSVAYKLIISLIDVMWAQVISPRIAKNLAGLEKGLDENKGWKAFQALGDKAVGDLKAAAESGKEVSSSKALKENVIAMTELFKKAIESLVSGTFGGDDDSINRLWSMIDHGAAMQRDDLDQPKAAENFMKLFYAAIIPVAWQSDYSSIGKRHGVVVVFTDESCNSDSCPTSSLDWQGGFRVFSDYARKHLCHCVDGQLYYLVSMEGNAISSGGSPITNGGTYHDPYPFYTPDGYDKLPDYGFDYKSFIELSVKTWKHNDKKNGWKPNTSSKDDLSLFVDDPGNSPGVVNIPVCSYQEAHGGWAQIDDVDKFPNWPCQDGKK</sequence>
<dbReference type="EMBL" id="JANAKD010001497">
    <property type="protein sequence ID" value="KAJ3478842.1"/>
    <property type="molecule type" value="Genomic_DNA"/>
</dbReference>
<keyword evidence="2" id="KW-1185">Reference proteome</keyword>
<organism evidence="1 2">
    <name type="scientific">Lecanicillium saksenae</name>
    <dbReference type="NCBI Taxonomy" id="468837"/>
    <lineage>
        <taxon>Eukaryota</taxon>
        <taxon>Fungi</taxon>
        <taxon>Dikarya</taxon>
        <taxon>Ascomycota</taxon>
        <taxon>Pezizomycotina</taxon>
        <taxon>Sordariomycetes</taxon>
        <taxon>Hypocreomycetidae</taxon>
        <taxon>Hypocreales</taxon>
        <taxon>Cordycipitaceae</taxon>
        <taxon>Lecanicillium</taxon>
    </lineage>
</organism>
<protein>
    <submittedName>
        <fullName evidence="1">Uncharacterized protein</fullName>
    </submittedName>
</protein>
<dbReference type="Proteomes" id="UP001148737">
    <property type="component" value="Unassembled WGS sequence"/>
</dbReference>
<proteinExistence type="predicted"/>
<name>A0ACC1QIY7_9HYPO</name>
<gene>
    <name evidence="1" type="ORF">NLG97_g8468</name>
</gene>
<evidence type="ECO:0000313" key="1">
    <source>
        <dbReference type="EMBL" id="KAJ3478842.1"/>
    </source>
</evidence>
<evidence type="ECO:0000313" key="2">
    <source>
        <dbReference type="Proteomes" id="UP001148737"/>
    </source>
</evidence>
<comment type="caution">
    <text evidence="1">The sequence shown here is derived from an EMBL/GenBank/DDBJ whole genome shotgun (WGS) entry which is preliminary data.</text>
</comment>
<reference evidence="1" key="1">
    <citation type="submission" date="2022-07" db="EMBL/GenBank/DDBJ databases">
        <title>Genome Sequence of Lecanicillium saksenae.</title>
        <authorList>
            <person name="Buettner E."/>
        </authorList>
    </citation>
    <scope>NUCLEOTIDE SEQUENCE</scope>
    <source>
        <strain evidence="1">VT-O1</strain>
    </source>
</reference>
<accession>A0ACC1QIY7</accession>